<proteinExistence type="predicted"/>
<keyword evidence="3" id="KW-1185">Reference proteome</keyword>
<accession>A0A5B7EHL3</accession>
<gene>
    <name evidence="2" type="ORF">E2C01_025969</name>
</gene>
<sequence length="239" mass="25746">MPRSDRELAGVVGSFVSRDNARVWSGKAWEGPGSRMAAVWCGVVCSRQNRMSERKDKVCGGGAEEGPDSVYSPSGRLDTGTPHAARGSVTPQEASLRLAYPEFRLPGRGPPYRAFLRSAARHARLVLAALAATLLGSAARRTGQTLRQGQRCCTSPLWQDNTRPLSHLLRLQRTAIRGVTLNGYHPLGRVARCLSAAQDVCVTGTCRATDAPLSACENHRGATQVPAAMALMTTIRHFK</sequence>
<evidence type="ECO:0000256" key="1">
    <source>
        <dbReference type="SAM" id="MobiDB-lite"/>
    </source>
</evidence>
<reference evidence="2 3" key="1">
    <citation type="submission" date="2019-05" db="EMBL/GenBank/DDBJ databases">
        <title>Another draft genome of Portunus trituberculatus and its Hox gene families provides insights of decapod evolution.</title>
        <authorList>
            <person name="Jeong J.-H."/>
            <person name="Song I."/>
            <person name="Kim S."/>
            <person name="Choi T."/>
            <person name="Kim D."/>
            <person name="Ryu S."/>
            <person name="Kim W."/>
        </authorList>
    </citation>
    <scope>NUCLEOTIDE SEQUENCE [LARGE SCALE GENOMIC DNA]</scope>
    <source>
        <tissue evidence="2">Muscle</tissue>
    </source>
</reference>
<dbReference type="Proteomes" id="UP000324222">
    <property type="component" value="Unassembled WGS sequence"/>
</dbReference>
<evidence type="ECO:0000313" key="2">
    <source>
        <dbReference type="EMBL" id="MPC32646.1"/>
    </source>
</evidence>
<comment type="caution">
    <text evidence="2">The sequence shown here is derived from an EMBL/GenBank/DDBJ whole genome shotgun (WGS) entry which is preliminary data.</text>
</comment>
<name>A0A5B7EHL3_PORTR</name>
<dbReference type="AlphaFoldDB" id="A0A5B7EHL3"/>
<evidence type="ECO:0000313" key="3">
    <source>
        <dbReference type="Proteomes" id="UP000324222"/>
    </source>
</evidence>
<dbReference type="EMBL" id="VSRR010002667">
    <property type="protein sequence ID" value="MPC32646.1"/>
    <property type="molecule type" value="Genomic_DNA"/>
</dbReference>
<protein>
    <submittedName>
        <fullName evidence="2">Uncharacterized protein</fullName>
    </submittedName>
</protein>
<organism evidence="2 3">
    <name type="scientific">Portunus trituberculatus</name>
    <name type="common">Swimming crab</name>
    <name type="synonym">Neptunus trituberculatus</name>
    <dbReference type="NCBI Taxonomy" id="210409"/>
    <lineage>
        <taxon>Eukaryota</taxon>
        <taxon>Metazoa</taxon>
        <taxon>Ecdysozoa</taxon>
        <taxon>Arthropoda</taxon>
        <taxon>Crustacea</taxon>
        <taxon>Multicrustacea</taxon>
        <taxon>Malacostraca</taxon>
        <taxon>Eumalacostraca</taxon>
        <taxon>Eucarida</taxon>
        <taxon>Decapoda</taxon>
        <taxon>Pleocyemata</taxon>
        <taxon>Brachyura</taxon>
        <taxon>Eubrachyura</taxon>
        <taxon>Portunoidea</taxon>
        <taxon>Portunidae</taxon>
        <taxon>Portuninae</taxon>
        <taxon>Portunus</taxon>
    </lineage>
</organism>
<feature type="region of interest" description="Disordered" evidence="1">
    <location>
        <begin position="54"/>
        <end position="91"/>
    </location>
</feature>